<gene>
    <name evidence="9" type="ORF">HJG60_018689</name>
</gene>
<evidence type="ECO:0000256" key="6">
    <source>
        <dbReference type="SAM" id="SignalP"/>
    </source>
</evidence>
<evidence type="ECO:0000259" key="8">
    <source>
        <dbReference type="Pfam" id="PF25752"/>
    </source>
</evidence>
<dbReference type="GO" id="GO:1904491">
    <property type="term" value="P:protein localization to ciliary transition zone"/>
    <property type="evidence" value="ECO:0007669"/>
    <property type="project" value="TreeGrafter"/>
</dbReference>
<feature type="domain" description="Tectonic-1-3 N-terminal" evidence="8">
    <location>
        <begin position="147"/>
        <end position="258"/>
    </location>
</feature>
<reference evidence="9 10" key="1">
    <citation type="journal article" date="2020" name="Nature">
        <title>Six reference-quality genomes reveal evolution of bat adaptations.</title>
        <authorList>
            <person name="Jebb D."/>
            <person name="Huang Z."/>
            <person name="Pippel M."/>
            <person name="Hughes G.M."/>
            <person name="Lavrichenko K."/>
            <person name="Devanna P."/>
            <person name="Winkler S."/>
            <person name="Jermiin L.S."/>
            <person name="Skirmuntt E.C."/>
            <person name="Katzourakis A."/>
            <person name="Burkitt-Gray L."/>
            <person name="Ray D.A."/>
            <person name="Sullivan K.A.M."/>
            <person name="Roscito J.G."/>
            <person name="Kirilenko B.M."/>
            <person name="Davalos L.M."/>
            <person name="Corthals A.P."/>
            <person name="Power M.L."/>
            <person name="Jones G."/>
            <person name="Ransome R.D."/>
            <person name="Dechmann D.K.N."/>
            <person name="Locatelli A.G."/>
            <person name="Puechmaille S.J."/>
            <person name="Fedrigo O."/>
            <person name="Jarvis E.D."/>
            <person name="Hiller M."/>
            <person name="Vernes S.C."/>
            <person name="Myers E.W."/>
            <person name="Teeling E.C."/>
        </authorList>
    </citation>
    <scope>NUCLEOTIDE SEQUENCE [LARGE SCALE GENOMIC DNA]</scope>
    <source>
        <strain evidence="9">Bat1K_MPI-CBG_1</strain>
    </source>
</reference>
<feature type="domain" description="Tectonic-1-3" evidence="7">
    <location>
        <begin position="276"/>
        <end position="424"/>
    </location>
</feature>
<organism evidence="9 10">
    <name type="scientific">Phyllostomus discolor</name>
    <name type="common">pale spear-nosed bat</name>
    <dbReference type="NCBI Taxonomy" id="89673"/>
    <lineage>
        <taxon>Eukaryota</taxon>
        <taxon>Metazoa</taxon>
        <taxon>Chordata</taxon>
        <taxon>Craniata</taxon>
        <taxon>Vertebrata</taxon>
        <taxon>Euteleostomi</taxon>
        <taxon>Mammalia</taxon>
        <taxon>Eutheria</taxon>
        <taxon>Laurasiatheria</taxon>
        <taxon>Chiroptera</taxon>
        <taxon>Yangochiroptera</taxon>
        <taxon>Phyllostomidae</taxon>
        <taxon>Phyllostominae</taxon>
        <taxon>Phyllostomus</taxon>
    </lineage>
</organism>
<evidence type="ECO:0000313" key="10">
    <source>
        <dbReference type="Proteomes" id="UP000664940"/>
    </source>
</evidence>
<keyword evidence="5" id="KW-0325">Glycoprotein</keyword>
<dbReference type="InterPro" id="IPR040354">
    <property type="entry name" value="TCTN1-3"/>
</dbReference>
<comment type="subunit">
    <text evidence="2">Part of the tectonic-like complex (also named B9 complex).</text>
</comment>
<accession>A0A833YX19</accession>
<dbReference type="GO" id="GO:0036038">
    <property type="term" value="C:MKS complex"/>
    <property type="evidence" value="ECO:0007669"/>
    <property type="project" value="TreeGrafter"/>
</dbReference>
<dbReference type="PANTHER" id="PTHR14611:SF6">
    <property type="entry name" value="TECTONIC-2"/>
    <property type="match status" value="1"/>
</dbReference>
<evidence type="ECO:0000256" key="4">
    <source>
        <dbReference type="ARBA" id="ARBA00022794"/>
    </source>
</evidence>
<comment type="caution">
    <text evidence="9">The sequence shown here is derived from an EMBL/GenBank/DDBJ whole genome shotgun (WGS) entry which is preliminary data.</text>
</comment>
<dbReference type="InterPro" id="IPR057724">
    <property type="entry name" value="TCTN1-3_N"/>
</dbReference>
<proteinExistence type="inferred from homology"/>
<evidence type="ECO:0000313" key="9">
    <source>
        <dbReference type="EMBL" id="KAF6083244.1"/>
    </source>
</evidence>
<feature type="domain" description="Tectonic-1-3" evidence="7">
    <location>
        <begin position="461"/>
        <end position="644"/>
    </location>
</feature>
<dbReference type="EMBL" id="JABVXQ010000013">
    <property type="protein sequence ID" value="KAF6083244.1"/>
    <property type="molecule type" value="Genomic_DNA"/>
</dbReference>
<dbReference type="InterPro" id="IPR011677">
    <property type="entry name" value="TCTN1-3_dom"/>
</dbReference>
<keyword evidence="3 6" id="KW-0732">Signal</keyword>
<sequence length="717" mass="77002">MGLPSPVTLLMGLLVFQGVTRPLSGGPVFIPSFIRMSVPEVSATLVGAPEDVAVSLSLLQAEAGPLPVPACDDGLNNDTGDWSLTVTRSVNALEVAVRLERAPRRCSSSETDPFSESPCLVHALLVSASHNSSCLAHLPIQVEIYANSSLAQNASENVTVIPNQVYQPLGPCPCNLTAGACDVRCCCDQECSPEVTELFRGSCFTGVFGGDVNPLFDQLCSAERAPGAADWFPLLCVQSPAASSPFLGYFHLGAVAPGQRAPSEVSVHTDPRDFSDFGYKQGDPVMTADKAYFTVPQVSLAGQCVQDAPVGFLQNFDARCVADVEVYQERAGAADARIKNGAVGGIVTPTVTYEEAAGLDRFVSTEALLSPGSAPRNVTVEEHYVFRWNNNTISDIHVRIVRAEINAHQKGVMTQRFTVTFLSHNSGGERGTSGNPDSSTLPYTQGVPSLRLPAFRKRGDTCYQLGRPVRALDANGMHGVSTLHLWQPAGRGLCASAARRPVLFGEDMLSGCLLEVGLGEDCGRLRKKAAEMLDSLMQATHVARRGNSDYSDLSDGWLAILRAPDPGADPPVGSANGTCPDVPAQLSIRILFSDAGAVEGIAQREILGAEMRVSPVNWQFQCGLTCGLQADLLPLGASVQFIQVPAQLPRPLTRFQVNFTEYDCNRNDLCWPQLLYPLTRDYQGEPYPQCVAKGLLLVFLSVLAVFLRVPWPRRDKA</sequence>
<dbReference type="PANTHER" id="PTHR14611">
    <property type="entry name" value="TECTONIC FAMILY MEMBER"/>
    <property type="match status" value="1"/>
</dbReference>
<comment type="similarity">
    <text evidence="1">Belongs to the tectonic family.</text>
</comment>
<feature type="signal peptide" evidence="6">
    <location>
        <begin position="1"/>
        <end position="25"/>
    </location>
</feature>
<dbReference type="AlphaFoldDB" id="A0A833YX19"/>
<feature type="chain" id="PRO_5032352584" evidence="6">
    <location>
        <begin position="26"/>
        <end position="717"/>
    </location>
</feature>
<name>A0A833YX19_9CHIR</name>
<protein>
    <submittedName>
        <fullName evidence="9">Tectonic family member 2</fullName>
    </submittedName>
</protein>
<dbReference type="Pfam" id="PF25752">
    <property type="entry name" value="DUF1619_N"/>
    <property type="match status" value="1"/>
</dbReference>
<evidence type="ECO:0000259" key="7">
    <source>
        <dbReference type="Pfam" id="PF07773"/>
    </source>
</evidence>
<dbReference type="GO" id="GO:0060271">
    <property type="term" value="P:cilium assembly"/>
    <property type="evidence" value="ECO:0007669"/>
    <property type="project" value="TreeGrafter"/>
</dbReference>
<dbReference type="Proteomes" id="UP000664940">
    <property type="component" value="Unassembled WGS sequence"/>
</dbReference>
<evidence type="ECO:0000256" key="5">
    <source>
        <dbReference type="ARBA" id="ARBA00023180"/>
    </source>
</evidence>
<dbReference type="GO" id="GO:0007224">
    <property type="term" value="P:smoothened signaling pathway"/>
    <property type="evidence" value="ECO:0007669"/>
    <property type="project" value="TreeGrafter"/>
</dbReference>
<dbReference type="Pfam" id="PF07773">
    <property type="entry name" value="TCTN_DUF1619"/>
    <property type="match status" value="2"/>
</dbReference>
<evidence type="ECO:0000256" key="3">
    <source>
        <dbReference type="ARBA" id="ARBA00022729"/>
    </source>
</evidence>
<evidence type="ECO:0000256" key="1">
    <source>
        <dbReference type="ARBA" id="ARBA00007633"/>
    </source>
</evidence>
<evidence type="ECO:0000256" key="2">
    <source>
        <dbReference type="ARBA" id="ARBA00011495"/>
    </source>
</evidence>
<keyword evidence="4" id="KW-0970">Cilium biogenesis/degradation</keyword>